<evidence type="ECO:0000313" key="4">
    <source>
        <dbReference type="Proteomes" id="UP001148125"/>
    </source>
</evidence>
<protein>
    <submittedName>
        <fullName evidence="3">Uncharacterized protein</fullName>
    </submittedName>
</protein>
<name>A0ABT5VCN3_9BACI</name>
<evidence type="ECO:0000256" key="2">
    <source>
        <dbReference type="SAM" id="MobiDB-lite"/>
    </source>
</evidence>
<keyword evidence="1" id="KW-0175">Coiled coil</keyword>
<organism evidence="3 4">
    <name type="scientific">Alkalihalobacterium chitinilyticum</name>
    <dbReference type="NCBI Taxonomy" id="2980103"/>
    <lineage>
        <taxon>Bacteria</taxon>
        <taxon>Bacillati</taxon>
        <taxon>Bacillota</taxon>
        <taxon>Bacilli</taxon>
        <taxon>Bacillales</taxon>
        <taxon>Bacillaceae</taxon>
        <taxon>Alkalihalobacterium</taxon>
    </lineage>
</organism>
<sequence length="139" mass="15404">MSEFNPKKKEDQSEPNHETHDENVDLSGILNIATNLLKNTNADSLNTLSKLASNQSLNSLNGLLDELATVEQSNEKSDNVNKIISSISTIINETSLIDNLSTVQNQENNDLKKLESKLDQILEELADIKVQLDKVKSTN</sequence>
<dbReference type="RefSeq" id="WP_275117837.1">
    <property type="nucleotide sequence ID" value="NZ_JAOTPO010000004.1"/>
</dbReference>
<dbReference type="EMBL" id="JAOTPO010000004">
    <property type="protein sequence ID" value="MDE5413212.1"/>
    <property type="molecule type" value="Genomic_DNA"/>
</dbReference>
<reference evidence="3" key="1">
    <citation type="submission" date="2024-05" db="EMBL/GenBank/DDBJ databases">
        <title>Alkalihalobacillus sp. strain MEB203 novel alkaliphilic bacterium from Lonar Lake, India.</title>
        <authorList>
            <person name="Joshi A."/>
            <person name="Thite S."/>
            <person name="Mengade P."/>
        </authorList>
    </citation>
    <scope>NUCLEOTIDE SEQUENCE</scope>
    <source>
        <strain evidence="3">MEB 203</strain>
    </source>
</reference>
<gene>
    <name evidence="3" type="ORF">N7Z68_07420</name>
</gene>
<evidence type="ECO:0000313" key="3">
    <source>
        <dbReference type="EMBL" id="MDE5413212.1"/>
    </source>
</evidence>
<accession>A0ABT5VCN3</accession>
<comment type="caution">
    <text evidence="3">The sequence shown here is derived from an EMBL/GenBank/DDBJ whole genome shotgun (WGS) entry which is preliminary data.</text>
</comment>
<proteinExistence type="predicted"/>
<dbReference type="Proteomes" id="UP001148125">
    <property type="component" value="Unassembled WGS sequence"/>
</dbReference>
<feature type="compositionally biased region" description="Basic and acidic residues" evidence="2">
    <location>
        <begin position="1"/>
        <end position="23"/>
    </location>
</feature>
<evidence type="ECO:0000256" key="1">
    <source>
        <dbReference type="SAM" id="Coils"/>
    </source>
</evidence>
<keyword evidence="4" id="KW-1185">Reference proteome</keyword>
<feature type="region of interest" description="Disordered" evidence="2">
    <location>
        <begin position="1"/>
        <end position="24"/>
    </location>
</feature>
<feature type="coiled-coil region" evidence="1">
    <location>
        <begin position="97"/>
        <end position="138"/>
    </location>
</feature>